<evidence type="ECO:0000313" key="2">
    <source>
        <dbReference type="EMBL" id="ARX35383.1"/>
    </source>
</evidence>
<dbReference type="EMBL" id="CP021694">
    <property type="protein sequence ID" value="ARX35383.1"/>
    <property type="molecule type" value="Genomic_DNA"/>
</dbReference>
<evidence type="ECO:0000313" key="3">
    <source>
        <dbReference type="Proteomes" id="UP000195540"/>
    </source>
</evidence>
<proteinExistence type="predicted"/>
<keyword evidence="1" id="KW-0472">Membrane</keyword>
<gene>
    <name evidence="2" type="ORF">AM402_14865</name>
</gene>
<dbReference type="RefSeq" id="WP_074924451.1">
    <property type="nucleotide sequence ID" value="NZ_CP021694.1"/>
</dbReference>
<evidence type="ECO:0000256" key="1">
    <source>
        <dbReference type="SAM" id="Phobius"/>
    </source>
</evidence>
<organism evidence="2 3">
    <name type="scientific">Proteus mirabilis</name>
    <dbReference type="NCBI Taxonomy" id="584"/>
    <lineage>
        <taxon>Bacteria</taxon>
        <taxon>Pseudomonadati</taxon>
        <taxon>Pseudomonadota</taxon>
        <taxon>Gammaproteobacteria</taxon>
        <taxon>Enterobacterales</taxon>
        <taxon>Morganellaceae</taxon>
        <taxon>Proteus</taxon>
    </lineage>
</organism>
<keyword evidence="1" id="KW-1133">Transmembrane helix</keyword>
<keyword evidence="1" id="KW-0812">Transmembrane</keyword>
<feature type="transmembrane region" description="Helical" evidence="1">
    <location>
        <begin position="24"/>
        <end position="45"/>
    </location>
</feature>
<protein>
    <submittedName>
        <fullName evidence="2">Uncharacterized protein</fullName>
    </submittedName>
</protein>
<reference evidence="2 3" key="1">
    <citation type="submission" date="2017-05" db="EMBL/GenBank/DDBJ databases">
        <title>Whole genome sequencing of Proteus mirabilis AR_0155.</title>
        <authorList>
            <person name="Conlan S."/>
            <person name="Thomas P.J."/>
            <person name="Mullikin J."/>
            <person name="Frank K.M."/>
            <person name="Segre J.A."/>
        </authorList>
    </citation>
    <scope>NUCLEOTIDE SEQUENCE [LARGE SCALE GENOMIC DNA]</scope>
    <source>
        <strain evidence="2 3">AR_0155</strain>
    </source>
</reference>
<accession>A0AAJ1DG51</accession>
<sequence length="247" mass="29393">MTIEQFIDTLSKIQFNQSLSLSTYFFIALISSIVSICSIYVTGYLKEKSKLDFIKKNLTEINTQLAKNTETTKSIEHQFIQQTWINQQVWIKKQEIYEDIFKIFLDLDSYLDLEKKELNIYYWFEYGVDQYFDDESGRITKEDKDKLYQDVIEYRNKFKTGEFNKKMDTLRENRNIHLNNLANILHLKSIFLSQESKSIIKNIIEELKKEIIDDETWDEYVAKSTKSFSHYKSILILSAEKELSILG</sequence>
<name>A0AAJ1DG51_PROMI</name>
<dbReference type="AlphaFoldDB" id="A0AAJ1DG51"/>
<dbReference type="Proteomes" id="UP000195540">
    <property type="component" value="Chromosome"/>
</dbReference>